<name>A0ABY4ZUV0_9CAUL</name>
<dbReference type="Pfam" id="PF13385">
    <property type="entry name" value="Laminin_G_3"/>
    <property type="match status" value="1"/>
</dbReference>
<feature type="chain" id="PRO_5045189245" evidence="1">
    <location>
        <begin position="30"/>
        <end position="236"/>
    </location>
</feature>
<evidence type="ECO:0000313" key="3">
    <source>
        <dbReference type="Proteomes" id="UP001057520"/>
    </source>
</evidence>
<proteinExistence type="predicted"/>
<dbReference type="InterPro" id="IPR006311">
    <property type="entry name" value="TAT_signal"/>
</dbReference>
<evidence type="ECO:0000256" key="1">
    <source>
        <dbReference type="SAM" id="SignalP"/>
    </source>
</evidence>
<organism evidence="2 3">
    <name type="scientific">Caulobacter segnis</name>
    <dbReference type="NCBI Taxonomy" id="88688"/>
    <lineage>
        <taxon>Bacteria</taxon>
        <taxon>Pseudomonadati</taxon>
        <taxon>Pseudomonadota</taxon>
        <taxon>Alphaproteobacteria</taxon>
        <taxon>Caulobacterales</taxon>
        <taxon>Caulobacteraceae</taxon>
        <taxon>Caulobacter</taxon>
    </lineage>
</organism>
<reference evidence="2 3" key="1">
    <citation type="submission" date="2022-04" db="EMBL/GenBank/DDBJ databases">
        <title>Genome sequence of soybean root-associated Caulobacter segnis RL271.</title>
        <authorList>
            <person name="Longley R."/>
            <person name="Bonito G."/>
            <person name="Trigodet F."/>
            <person name="Crosson S."/>
            <person name="Fiebig A."/>
        </authorList>
    </citation>
    <scope>NUCLEOTIDE SEQUENCE [LARGE SCALE GENOMIC DNA]</scope>
    <source>
        <strain evidence="2 3">RL271</strain>
    </source>
</reference>
<dbReference type="SUPFAM" id="SSF49899">
    <property type="entry name" value="Concanavalin A-like lectins/glucanases"/>
    <property type="match status" value="1"/>
</dbReference>
<accession>A0ABY4ZUV0</accession>
<feature type="signal peptide" evidence="1">
    <location>
        <begin position="1"/>
        <end position="29"/>
    </location>
</feature>
<protein>
    <submittedName>
        <fullName evidence="2">LamG domain-containing protein</fullName>
    </submittedName>
</protein>
<dbReference type="Proteomes" id="UP001057520">
    <property type="component" value="Chromosome"/>
</dbReference>
<evidence type="ECO:0000313" key="2">
    <source>
        <dbReference type="EMBL" id="USQ96592.1"/>
    </source>
</evidence>
<gene>
    <name evidence="2" type="ORF">MZV50_03080</name>
</gene>
<dbReference type="EMBL" id="CP096040">
    <property type="protein sequence ID" value="USQ96592.1"/>
    <property type="molecule type" value="Genomic_DNA"/>
</dbReference>
<dbReference type="InterPro" id="IPR013320">
    <property type="entry name" value="ConA-like_dom_sf"/>
</dbReference>
<dbReference type="Gene3D" id="2.60.120.200">
    <property type="match status" value="1"/>
</dbReference>
<keyword evidence="1" id="KW-0732">Signal</keyword>
<keyword evidence="3" id="KW-1185">Reference proteome</keyword>
<sequence>MTFTWSRREALAAAAGLPLAGLIPASANAAQKVRDQAVWTFDNLTRIGGVEAHAEGAPTLIDGPCGKAVQFDGVQDVLFVEQHPLAGAQTWTFEAVFRPDGGNEAQRWFHLQEIAPAGAPPSTTRFLFEIRTVGTEWWLDAFVTGPGYKHTLIFPEKRFPIGQWFHVAQSFDGKMYRSYVDGQPQGEAEIAYAPQGPGRASIGARMNKIDFFKGAVREARFTRRALSPEHFTRPKA</sequence>
<dbReference type="PROSITE" id="PS51318">
    <property type="entry name" value="TAT"/>
    <property type="match status" value="1"/>
</dbReference>